<feature type="region of interest" description="Disordered" evidence="7">
    <location>
        <begin position="1"/>
        <end position="20"/>
    </location>
</feature>
<dbReference type="SMART" id="SM00487">
    <property type="entry name" value="DEXDc"/>
    <property type="match status" value="1"/>
</dbReference>
<dbReference type="Gene3D" id="3.40.50.300">
    <property type="entry name" value="P-loop containing nucleotide triphosphate hydrolases"/>
    <property type="match status" value="1"/>
</dbReference>
<dbReference type="EMBL" id="CAKKNE010000001">
    <property type="protein sequence ID" value="CAH0365107.1"/>
    <property type="molecule type" value="Genomic_DNA"/>
</dbReference>
<dbReference type="SUPFAM" id="SSF52540">
    <property type="entry name" value="P-loop containing nucleoside triphosphate hydrolases"/>
    <property type="match status" value="2"/>
</dbReference>
<dbReference type="InterPro" id="IPR001525">
    <property type="entry name" value="C5_MeTfrase"/>
</dbReference>
<dbReference type="InterPro" id="IPR000330">
    <property type="entry name" value="SNF2_N"/>
</dbReference>
<accession>A0A8J2WQT3</accession>
<dbReference type="InterPro" id="IPR000315">
    <property type="entry name" value="Znf_B-box"/>
</dbReference>
<feature type="region of interest" description="Disordered" evidence="7">
    <location>
        <begin position="84"/>
        <end position="103"/>
    </location>
</feature>
<evidence type="ECO:0000256" key="3">
    <source>
        <dbReference type="ARBA" id="ARBA00022741"/>
    </source>
</evidence>
<dbReference type="SUPFAM" id="SSF53335">
    <property type="entry name" value="S-adenosyl-L-methionine-dependent methyltransferases"/>
    <property type="match status" value="1"/>
</dbReference>
<dbReference type="GO" id="GO:0008270">
    <property type="term" value="F:zinc ion binding"/>
    <property type="evidence" value="ECO:0007669"/>
    <property type="project" value="UniProtKB-KW"/>
</dbReference>
<evidence type="ECO:0000313" key="10">
    <source>
        <dbReference type="Proteomes" id="UP000789595"/>
    </source>
</evidence>
<evidence type="ECO:0000256" key="1">
    <source>
        <dbReference type="ARBA" id="ARBA00022603"/>
    </source>
</evidence>
<evidence type="ECO:0000256" key="5">
    <source>
        <dbReference type="ARBA" id="ARBA00022840"/>
    </source>
</evidence>
<reference evidence="9" key="1">
    <citation type="submission" date="2021-11" db="EMBL/GenBank/DDBJ databases">
        <authorList>
            <consortium name="Genoscope - CEA"/>
            <person name="William W."/>
        </authorList>
    </citation>
    <scope>NUCLEOTIDE SEQUENCE</scope>
</reference>
<keyword evidence="4" id="KW-0378">Hydrolase</keyword>
<name>A0A8J2WQT3_9STRA</name>
<feature type="region of interest" description="Disordered" evidence="7">
    <location>
        <begin position="1825"/>
        <end position="1845"/>
    </location>
</feature>
<evidence type="ECO:0000313" key="9">
    <source>
        <dbReference type="EMBL" id="CAH0365107.1"/>
    </source>
</evidence>
<dbReference type="GO" id="GO:0005524">
    <property type="term" value="F:ATP binding"/>
    <property type="evidence" value="ECO:0007669"/>
    <property type="project" value="UniProtKB-KW"/>
</dbReference>
<feature type="region of interest" description="Disordered" evidence="7">
    <location>
        <begin position="31"/>
        <end position="77"/>
    </location>
</feature>
<keyword evidence="3" id="KW-0547">Nucleotide-binding</keyword>
<keyword evidence="2" id="KW-0808">Transferase</keyword>
<dbReference type="Pfam" id="PF00145">
    <property type="entry name" value="DNA_methylase"/>
    <property type="match status" value="1"/>
</dbReference>
<organism evidence="9 10">
    <name type="scientific">Pelagomonas calceolata</name>
    <dbReference type="NCBI Taxonomy" id="35677"/>
    <lineage>
        <taxon>Eukaryota</taxon>
        <taxon>Sar</taxon>
        <taxon>Stramenopiles</taxon>
        <taxon>Ochrophyta</taxon>
        <taxon>Pelagophyceae</taxon>
        <taxon>Pelagomonadales</taxon>
        <taxon>Pelagomonadaceae</taxon>
        <taxon>Pelagomonas</taxon>
    </lineage>
</organism>
<keyword evidence="6" id="KW-0862">Zinc</keyword>
<protein>
    <recommendedName>
        <fullName evidence="8">B box-type domain-containing protein</fullName>
    </recommendedName>
</protein>
<dbReference type="Proteomes" id="UP000789595">
    <property type="component" value="Unassembled WGS sequence"/>
</dbReference>
<keyword evidence="6" id="KW-0863">Zinc-finger</keyword>
<dbReference type="GO" id="GO:0032259">
    <property type="term" value="P:methylation"/>
    <property type="evidence" value="ECO:0007669"/>
    <property type="project" value="UniProtKB-KW"/>
</dbReference>
<keyword evidence="10" id="KW-1185">Reference proteome</keyword>
<dbReference type="InterPro" id="IPR038718">
    <property type="entry name" value="SNF2-like_sf"/>
</dbReference>
<dbReference type="GO" id="GO:0008168">
    <property type="term" value="F:methyltransferase activity"/>
    <property type="evidence" value="ECO:0007669"/>
    <property type="project" value="UniProtKB-KW"/>
</dbReference>
<dbReference type="InterPro" id="IPR014001">
    <property type="entry name" value="Helicase_ATP-bd"/>
</dbReference>
<dbReference type="Gene3D" id="3.40.50.150">
    <property type="entry name" value="Vaccinia Virus protein VP39"/>
    <property type="match status" value="1"/>
</dbReference>
<dbReference type="PANTHER" id="PTHR45626">
    <property type="entry name" value="TRANSCRIPTION TERMINATION FACTOR 2-RELATED"/>
    <property type="match status" value="1"/>
</dbReference>
<dbReference type="GO" id="GO:0005634">
    <property type="term" value="C:nucleus"/>
    <property type="evidence" value="ECO:0007669"/>
    <property type="project" value="TreeGrafter"/>
</dbReference>
<dbReference type="GO" id="GO:0008094">
    <property type="term" value="F:ATP-dependent activity, acting on DNA"/>
    <property type="evidence" value="ECO:0007669"/>
    <property type="project" value="TreeGrafter"/>
</dbReference>
<evidence type="ECO:0000256" key="7">
    <source>
        <dbReference type="SAM" id="MobiDB-lite"/>
    </source>
</evidence>
<dbReference type="GO" id="GO:0016787">
    <property type="term" value="F:hydrolase activity"/>
    <property type="evidence" value="ECO:0007669"/>
    <property type="project" value="UniProtKB-KW"/>
</dbReference>
<dbReference type="InterPro" id="IPR029063">
    <property type="entry name" value="SAM-dependent_MTases_sf"/>
</dbReference>
<sequence>MRADPIPKPPPKLGISHATREERECFTLFQQHDGRKRKTKDIPGWSPIPPIECRDGPDEACNETSETKQGEKPKQNAFDRIMTADQRRRSKKRSSKAVGNQDAEFDQTEFASRYWLDESLPVLSRPEEIFGDIVRRFPEISDLASKMERPLRVATMCSGTEAPLLALELVSRACEVQKESPLAVTHVFSSEVEPFKQAYIERNFAPPLLFRDVRELGSRQAHTAFGSLENVPRQRGDVDILVAGTSCVDYSNLNTCKKTLEQLGESGQTFYGMFEWVQRARPPLVLLENVCGAPWKGMIRNFEAINYRAQAVRLDTKNYYLPQTRTRGYLLAIADEVALPDVIHRWERQLRAMERNASASLEAFMLDAHDPRVQAAREDLSYKKKDKEDTPWDKCEARHARVRIEEKLGQKRPLTNWVHGVNAASLPDFAWRDWAGAQTERVLDSMDIDYMRLVKRREDANFKTSVWDLSQNVDRSDPTKAKLGICPCLTPSLCAYVTNQGRPVVGVETLALQGIPIDDLLLTRETEENLTSLSGNAMSTTVVGSALLAALLSLPMGVLGRIGIVDSKACARHLDTNYPVQHHSTRGSDRHANVVRSQVLVREPLELGATIPKYFQGAGSFAERVLHAASQSAKRCVCEAQRTNSSSRVLYCTACGHSACEACAGKPEHTQYKVDCRGRVSPEEFEVALGLALPTIVTLSGLSTASLCKLRPETAGLSRNLPASKKRKSEMGAIAQTALDDEVWRRWVEIVSHLDRASFRLVEMRRCVECWKVRYTDASSALVLELTLGGVYGIVWHAFVEPPRGRGPLRDRLEGFAVLRGFVESTGDSLLDANWSLRLPIDDDIDLELSYDGPVVESFASSFGMEDENMIGKQRYSHINVKVLKGASYLDEDVSGRYVLLHKCAAPLGSLHKRLGNDRPELYLFLESKPVGPAALDTYVFARDWRRLALREARSSLVCSLQRGWHPLECTKDKANVTEIKTSTILGRWVPISADISQVNAAAYTEQVQTAISVNVSSPWNASSILEIAVDLGDLCATSVSPVWGGASTVHPEQWKSLTLRVVGACGAVASASKMALGFLVPRLKLPVALSVWQTVQGGSRLAAKVRAGLPCCTTCAPLAPTLSWVKVAGKSNQFTAIEDPYLAGEYERALKNRPAAFELDSKREKQQNADIGFLRIAINPVAIAVRAFSALPRFLQARADGEGKVQLDFRIVSSNFGRTMLPARSFSLCSNRVDEQAPQTPGFGNAASALRPEQLRSLTWMQRMEATCEPFIEEEVVDEALSVLGWRAEARVQIPVVVRGGVLADAVGYGKTAITLALIDAQWRDQAPELPPHLLGKAIPCKATLVIVPKHLMAQWPSELRKFLGDRYKCLTIMSVGDLMRLTIPKVLDAEIIIMSVQTFRSKAYFDHLAEFAAVHAFPSKGGRYFEEVHSRALQNIEKYVSAFQASGQAGLDSMRKADKKSLRVTLAVNTSKKQAYESGVPLRGARESKVAQRKKSSPSVVEYFSSDDSEQEEKAFVKPRVESVRTKRPGPKAPPLEMFYFARKVVDEYTYLDHRDVPTVQAIKARCSWVLSGTPPLESFDDVKGIAAYLGVHLGASNPVVLTKKGDRPTDSRKELSKSELFQEFLEAKSQSWHARRQDVAQRFLDRFVRQNVAEIDEIRFQATIQRVVMPAPDRAVYLELEHHLHALEMQKVKAAARGKKKFRDKSDRETRLSEALEGSADAEEALLKRCARPASAPNTIMNGSSGDGSDVTACSNVVSKRAAELENCATQIVREVAAAHRVEEEIRRWAAVSMSRPLNGDRGCDNIFKKHGNSMWQVDGEKNARGRTKKKDKPGKPFDKFTGHQHMREWWNELNQGIGDSDASAQLLALAAEGLAIASHSLKGESHEFASGIVRSPEVRRRLDAQTRPEIIKATRCVDLVFPEPIIEGESAPVRKQRDDTLKELFWALRNQVYELRALNKEYVGRTRSLRFFRAIEQAQREFVASQPFSSSDQATNVQIPLTNRAIFSCCGHVGETSKMRAAAAREECPAAGCHANVRSHSVVECASLCLNESNSNAKAVTHHGAKLAEIIDLVSGFPKDERVLIFVQFEDLLTQVHAVLTKEGFPALKLKGTAHQMSAIMSKFQKAKLGKNDERILLLELHNESASGANLTAANHVIFVHPLHVRCTVFP</sequence>
<evidence type="ECO:0000259" key="8">
    <source>
        <dbReference type="PROSITE" id="PS50119"/>
    </source>
</evidence>
<dbReference type="InterPro" id="IPR027417">
    <property type="entry name" value="P-loop_NTPase"/>
</dbReference>
<dbReference type="InterPro" id="IPR050628">
    <property type="entry name" value="SNF2_RAD54_helicase_TF"/>
</dbReference>
<evidence type="ECO:0000256" key="4">
    <source>
        <dbReference type="ARBA" id="ARBA00022801"/>
    </source>
</evidence>
<keyword evidence="6" id="KW-0479">Metal-binding</keyword>
<dbReference type="PANTHER" id="PTHR45626:SF26">
    <property type="entry name" value="FAMILY HELICASE, PUTATIVE (AFU_ORTHOLOGUE AFUA_2G09120)-RELATED"/>
    <property type="match status" value="1"/>
</dbReference>
<feature type="compositionally biased region" description="Basic and acidic residues" evidence="7">
    <location>
        <begin position="65"/>
        <end position="74"/>
    </location>
</feature>
<dbReference type="OrthoDB" id="423221at2759"/>
<dbReference type="PROSITE" id="PS50119">
    <property type="entry name" value="ZF_BBOX"/>
    <property type="match status" value="1"/>
</dbReference>
<gene>
    <name evidence="9" type="ORF">PECAL_1P15180</name>
</gene>
<comment type="caution">
    <text evidence="9">The sequence shown here is derived from an EMBL/GenBank/DDBJ whole genome shotgun (WGS) entry which is preliminary data.</text>
</comment>
<proteinExistence type="predicted"/>
<dbReference type="Pfam" id="PF00176">
    <property type="entry name" value="SNF2-rel_dom"/>
    <property type="match status" value="1"/>
</dbReference>
<evidence type="ECO:0000256" key="6">
    <source>
        <dbReference type="PROSITE-ProRule" id="PRU00024"/>
    </source>
</evidence>
<dbReference type="Gene3D" id="3.40.50.10810">
    <property type="entry name" value="Tandem AAA-ATPase domain"/>
    <property type="match status" value="1"/>
</dbReference>
<feature type="compositionally biased region" description="Pro residues" evidence="7">
    <location>
        <begin position="1"/>
        <end position="12"/>
    </location>
</feature>
<dbReference type="GO" id="GO:0006281">
    <property type="term" value="P:DNA repair"/>
    <property type="evidence" value="ECO:0007669"/>
    <property type="project" value="TreeGrafter"/>
</dbReference>
<evidence type="ECO:0000256" key="2">
    <source>
        <dbReference type="ARBA" id="ARBA00022679"/>
    </source>
</evidence>
<feature type="domain" description="B box-type" evidence="8">
    <location>
        <begin position="633"/>
        <end position="683"/>
    </location>
</feature>
<keyword evidence="1" id="KW-0489">Methyltransferase</keyword>
<keyword evidence="5" id="KW-0067">ATP-binding</keyword>